<comment type="caution">
    <text evidence="1">The sequence shown here is derived from an EMBL/GenBank/DDBJ whole genome shotgun (WGS) entry which is preliminary data.</text>
</comment>
<dbReference type="Proteomes" id="UP000539538">
    <property type="component" value="Unassembled WGS sequence"/>
</dbReference>
<dbReference type="RefSeq" id="WP_183264360.1">
    <property type="nucleotide sequence ID" value="NZ_BAAAVZ010000026.1"/>
</dbReference>
<organism evidence="1 2">
    <name type="scientific">Aminobacter niigataensis</name>
    <dbReference type="NCBI Taxonomy" id="83265"/>
    <lineage>
        <taxon>Bacteria</taxon>
        <taxon>Pseudomonadati</taxon>
        <taxon>Pseudomonadota</taxon>
        <taxon>Alphaproteobacteria</taxon>
        <taxon>Hyphomicrobiales</taxon>
        <taxon>Phyllobacteriaceae</taxon>
        <taxon>Aminobacter</taxon>
    </lineage>
</organism>
<evidence type="ECO:0000313" key="2">
    <source>
        <dbReference type="Proteomes" id="UP000539538"/>
    </source>
</evidence>
<reference evidence="1 2" key="1">
    <citation type="submission" date="2020-08" db="EMBL/GenBank/DDBJ databases">
        <title>Genomic Encyclopedia of Type Strains, Phase IV (KMG-IV): sequencing the most valuable type-strain genomes for metagenomic binning, comparative biology and taxonomic classification.</title>
        <authorList>
            <person name="Goeker M."/>
        </authorList>
    </citation>
    <scope>NUCLEOTIDE SEQUENCE [LARGE SCALE GENOMIC DNA]</scope>
    <source>
        <strain evidence="1 2">DSM 7050</strain>
    </source>
</reference>
<accession>A0ABR6L826</accession>
<gene>
    <name evidence="1" type="ORF">GGQ99_004741</name>
</gene>
<keyword evidence="2" id="KW-1185">Reference proteome</keyword>
<dbReference type="EMBL" id="JACHOT010000009">
    <property type="protein sequence ID" value="MBB4652957.1"/>
    <property type="molecule type" value="Genomic_DNA"/>
</dbReference>
<protein>
    <submittedName>
        <fullName evidence="1">Uncharacterized protein</fullName>
    </submittedName>
</protein>
<sequence length="47" mass="5106">MSAATFRVHFADGTTVDVTATDPKGARTEAEKVHSAHIRKIKVVRAK</sequence>
<proteinExistence type="predicted"/>
<evidence type="ECO:0000313" key="1">
    <source>
        <dbReference type="EMBL" id="MBB4652957.1"/>
    </source>
</evidence>
<name>A0ABR6L826_9HYPH</name>